<reference evidence="1" key="2">
    <citation type="journal article" date="2012" name="PLoS ONE">
        <title>A Deeply Branching Thermophilic Bacterium with an Ancient Acetyl-CoA Pathway Dominates a Subsurface Ecosystem.</title>
        <authorList>
            <person name="Takami H."/>
            <person name="Noguchi H."/>
            <person name="Takaki Y."/>
            <person name="Uchiyama I."/>
            <person name="Toyoda A."/>
            <person name="Nishi S."/>
            <person name="Chee G.-J."/>
            <person name="Arai W."/>
            <person name="Nunoura T."/>
            <person name="Itoh T."/>
            <person name="Hattori M."/>
            <person name="Takai K."/>
        </authorList>
    </citation>
    <scope>NUCLEOTIDE SEQUENCE</scope>
</reference>
<sequence length="67" mass="8097">MGAGTRAQELRQRRHRKLKRRKQLLHELFQRLDQGRTREERVKIAQEFWQKMRGTPTPPQWTSSLSA</sequence>
<accession>H5SFF3</accession>
<evidence type="ECO:0000313" key="1">
    <source>
        <dbReference type="EMBL" id="BAL54889.1"/>
    </source>
</evidence>
<gene>
    <name evidence="1" type="ORF">HGMM_F21E04C27</name>
</gene>
<protein>
    <submittedName>
        <fullName evidence="1">Uncharacterized protein</fullName>
    </submittedName>
</protein>
<dbReference type="AlphaFoldDB" id="H5SFF3"/>
<organism evidence="1">
    <name type="scientific">uncultured Acidobacteriota bacterium</name>
    <dbReference type="NCBI Taxonomy" id="171953"/>
    <lineage>
        <taxon>Bacteria</taxon>
        <taxon>Pseudomonadati</taxon>
        <taxon>Acidobacteriota</taxon>
        <taxon>environmental samples</taxon>
    </lineage>
</organism>
<name>H5SFF3_9BACT</name>
<reference evidence="1" key="1">
    <citation type="journal article" date="2005" name="Environ. Microbiol.">
        <title>Genetic and functional properties of uncultivated thermophilic crenarchaeotes from a subsurface gold mine as revealed by analysis of genome fragments.</title>
        <authorList>
            <person name="Nunoura T."/>
            <person name="Hirayama H."/>
            <person name="Takami H."/>
            <person name="Oida H."/>
            <person name="Nishi S."/>
            <person name="Shimamura S."/>
            <person name="Suzuki Y."/>
            <person name="Inagaki F."/>
            <person name="Takai K."/>
            <person name="Nealson K.H."/>
            <person name="Horikoshi K."/>
        </authorList>
    </citation>
    <scope>NUCLEOTIDE SEQUENCE</scope>
</reference>
<proteinExistence type="predicted"/>
<dbReference type="EMBL" id="AP011702">
    <property type="protein sequence ID" value="BAL54889.1"/>
    <property type="molecule type" value="Genomic_DNA"/>
</dbReference>